<keyword evidence="1" id="KW-1133">Transmembrane helix</keyword>
<sequence length="68" mass="7253">MPEFDLSLYNATRDRPGGPLVVVDDADDAPTLQPLSDASGRWTQGGTIGYLLAYGLLAGGLIYCAYFL</sequence>
<feature type="transmembrane region" description="Helical" evidence="1">
    <location>
        <begin position="48"/>
        <end position="67"/>
    </location>
</feature>
<dbReference type="EMBL" id="JAHXZN010000009">
    <property type="protein sequence ID" value="MBW6532746.1"/>
    <property type="molecule type" value="Genomic_DNA"/>
</dbReference>
<reference evidence="2 3" key="1">
    <citation type="submission" date="2021-07" db="EMBL/GenBank/DDBJ databases">
        <title>Sphingomonas sp.</title>
        <authorList>
            <person name="Feng G."/>
            <person name="Li J."/>
            <person name="Pan M."/>
        </authorList>
    </citation>
    <scope>NUCLEOTIDE SEQUENCE [LARGE SCALE GENOMIC DNA]</scope>
    <source>
        <strain evidence="2 3">RRHST34</strain>
    </source>
</reference>
<keyword evidence="1" id="KW-0812">Transmembrane</keyword>
<keyword evidence="3" id="KW-1185">Reference proteome</keyword>
<dbReference type="RefSeq" id="WP_219750325.1">
    <property type="nucleotide sequence ID" value="NZ_JAHXZN010000009.1"/>
</dbReference>
<protein>
    <submittedName>
        <fullName evidence="2">Uncharacterized protein</fullName>
    </submittedName>
</protein>
<name>A0ABS7BT40_9SPHN</name>
<evidence type="ECO:0000256" key="1">
    <source>
        <dbReference type="SAM" id="Phobius"/>
    </source>
</evidence>
<keyword evidence="1" id="KW-0472">Membrane</keyword>
<comment type="caution">
    <text evidence="2">The sequence shown here is derived from an EMBL/GenBank/DDBJ whole genome shotgun (WGS) entry which is preliminary data.</text>
</comment>
<dbReference type="Proteomes" id="UP000759103">
    <property type="component" value="Unassembled WGS sequence"/>
</dbReference>
<gene>
    <name evidence="2" type="ORF">KZ820_18540</name>
</gene>
<accession>A0ABS7BT40</accession>
<organism evidence="2 3">
    <name type="scientific">Sphingomonas citri</name>
    <dbReference type="NCBI Taxonomy" id="2862499"/>
    <lineage>
        <taxon>Bacteria</taxon>
        <taxon>Pseudomonadati</taxon>
        <taxon>Pseudomonadota</taxon>
        <taxon>Alphaproteobacteria</taxon>
        <taxon>Sphingomonadales</taxon>
        <taxon>Sphingomonadaceae</taxon>
        <taxon>Sphingomonas</taxon>
    </lineage>
</organism>
<evidence type="ECO:0000313" key="3">
    <source>
        <dbReference type="Proteomes" id="UP000759103"/>
    </source>
</evidence>
<proteinExistence type="predicted"/>
<evidence type="ECO:0000313" key="2">
    <source>
        <dbReference type="EMBL" id="MBW6532746.1"/>
    </source>
</evidence>